<organism evidence="1 2">
    <name type="scientific">Salmonella phage f18SE</name>
    <dbReference type="NCBI Taxonomy" id="1611545"/>
    <lineage>
        <taxon>Viruses</taxon>
        <taxon>Duplodnaviria</taxon>
        <taxon>Heunggongvirae</taxon>
        <taxon>Uroviricota</taxon>
        <taxon>Caudoviricetes</taxon>
        <taxon>Sarkviridae</taxon>
        <taxon>Guernseyvirinae</taxon>
        <taxon>Jerseyvirus</taxon>
        <taxon>Jerseyvirus f18SE</taxon>
    </lineage>
</organism>
<dbReference type="InterPro" id="IPR044000">
    <property type="entry name" value="Phage_tube_2"/>
</dbReference>
<accession>A0A0K1Y7Z3</accession>
<dbReference type="KEGG" id="vg:26523529"/>
<dbReference type="RefSeq" id="YP_009191576.1">
    <property type="nucleotide sequence ID" value="NC_028698.1"/>
</dbReference>
<sequence length="389" mass="41171">MALQPYKGAMTAQFYVLETTPGVTPANPVWQPLRNTGGIPAVTRDALISNELDGSRETSSIRTGNRQVTGEYAIELSATSQDELLAGAMTSSWVAGSTKSGISVTVDPVAKTFTRTNGSFETDGVEVGDLVQFDGLSGNNDKAFIVTAVTATAITGAGIQHTLTAQADAQADLRIADKLETGNLCKTYSILTWLKGKCGNPDSYIITRGVEFTGFTIEQAVNAMVTGSFPFIGLNQEILQAPPSGSDFTTNFRARPFASVDVSAYDGAAPLKLIDTFTITNDNGASAQFELGNNSVAFVERGRAANTFSLAGKLYDMTLLNKFLDETEMEVSSVLDGPDGAMSFTLKRASLTSATPEIGGPESITLSLEGQATGNQFQSSIVIQRIKYA</sequence>
<dbReference type="Pfam" id="PF18906">
    <property type="entry name" value="Phage_tube_2"/>
    <property type="match status" value="1"/>
</dbReference>
<reference evidence="1 2" key="1">
    <citation type="journal article" date="2015" name="Genome Announc.">
        <title>Complete Genome Sequence of Salmonella enterica Serovar Enteritidis Bacteriophage f18SE, Isolated in Chile.</title>
        <authorList>
            <person name="Segovia C."/>
            <person name="Vasquez I."/>
            <person name="Maracaja-Coutinho V."/>
            <person name="Robeson J."/>
            <person name="Santander J."/>
        </authorList>
    </citation>
    <scope>NUCLEOTIDE SEQUENCE [LARGE SCALE GENOMIC DNA]</scope>
</reference>
<evidence type="ECO:0000313" key="1">
    <source>
        <dbReference type="EMBL" id="AKY03038.1"/>
    </source>
</evidence>
<protein>
    <submittedName>
        <fullName evidence="1">Putative tail protein</fullName>
    </submittedName>
</protein>
<dbReference type="Proteomes" id="UP000201487">
    <property type="component" value="Segment"/>
</dbReference>
<proteinExistence type="predicted"/>
<dbReference type="EMBL" id="KR270151">
    <property type="protein sequence ID" value="AKY03038.1"/>
    <property type="molecule type" value="Genomic_DNA"/>
</dbReference>
<evidence type="ECO:0000313" key="2">
    <source>
        <dbReference type="Proteomes" id="UP000201487"/>
    </source>
</evidence>
<dbReference type="GeneID" id="26523529"/>
<name>A0A0K1Y7Z3_9CAUD</name>
<keyword evidence="2" id="KW-1185">Reference proteome</keyword>
<dbReference type="OrthoDB" id="3209at10239"/>